<proteinExistence type="predicted"/>
<dbReference type="InterPro" id="IPR011990">
    <property type="entry name" value="TPR-like_helical_dom_sf"/>
</dbReference>
<evidence type="ECO:0000259" key="2">
    <source>
        <dbReference type="Pfam" id="PF24809"/>
    </source>
</evidence>
<gene>
    <name evidence="4" type="ORF">FPOA_11446</name>
</gene>
<feature type="domain" description="DUF7779" evidence="3">
    <location>
        <begin position="509"/>
        <end position="596"/>
    </location>
</feature>
<dbReference type="Pfam" id="PF13424">
    <property type="entry name" value="TPR_12"/>
    <property type="match status" value="1"/>
</dbReference>
<dbReference type="Proteomes" id="UP000091967">
    <property type="component" value="Unassembled WGS sequence"/>
</dbReference>
<dbReference type="Pfam" id="PF24809">
    <property type="entry name" value="DUF7708"/>
    <property type="match status" value="1"/>
</dbReference>
<evidence type="ECO:0000259" key="1">
    <source>
        <dbReference type="Pfam" id="PF00931"/>
    </source>
</evidence>
<evidence type="ECO:0000313" key="4">
    <source>
        <dbReference type="EMBL" id="OBS19722.1"/>
    </source>
</evidence>
<dbReference type="AlphaFoldDB" id="A0A1B8AGS3"/>
<dbReference type="SUPFAM" id="SSF52540">
    <property type="entry name" value="P-loop containing nucleoside triphosphate hydrolases"/>
    <property type="match status" value="1"/>
</dbReference>
<dbReference type="SUPFAM" id="SSF48452">
    <property type="entry name" value="TPR-like"/>
    <property type="match status" value="2"/>
</dbReference>
<dbReference type="OMA" id="CSWYLYE"/>
<dbReference type="Gene3D" id="3.40.50.300">
    <property type="entry name" value="P-loop containing nucleotide triphosphate hydrolases"/>
    <property type="match status" value="1"/>
</dbReference>
<accession>A0A1B8AGS3</accession>
<comment type="caution">
    <text evidence="4">The sequence shown here is derived from an EMBL/GenBank/DDBJ whole genome shotgun (WGS) entry which is preliminary data.</text>
</comment>
<dbReference type="STRING" id="36050.A0A1B8AGS3"/>
<dbReference type="InterPro" id="IPR019734">
    <property type="entry name" value="TPR_rpt"/>
</dbReference>
<organism evidence="4 5">
    <name type="scientific">Fusarium poae</name>
    <dbReference type="NCBI Taxonomy" id="36050"/>
    <lineage>
        <taxon>Eukaryota</taxon>
        <taxon>Fungi</taxon>
        <taxon>Dikarya</taxon>
        <taxon>Ascomycota</taxon>
        <taxon>Pezizomycotina</taxon>
        <taxon>Sordariomycetes</taxon>
        <taxon>Hypocreomycetidae</taxon>
        <taxon>Hypocreales</taxon>
        <taxon>Nectriaceae</taxon>
        <taxon>Fusarium</taxon>
    </lineage>
</organism>
<dbReference type="PANTHER" id="PTHR35205">
    <property type="entry name" value="NB-ARC AND TPR DOMAIN PROTEIN"/>
    <property type="match status" value="1"/>
</dbReference>
<dbReference type="Gene3D" id="1.25.40.10">
    <property type="entry name" value="Tetratricopeptide repeat domain"/>
    <property type="match status" value="2"/>
</dbReference>
<feature type="domain" description="NB-ARC" evidence="1">
    <location>
        <begin position="269"/>
        <end position="435"/>
    </location>
</feature>
<feature type="domain" description="DUF7708" evidence="2">
    <location>
        <begin position="99"/>
        <end position="216"/>
    </location>
</feature>
<evidence type="ECO:0000259" key="3">
    <source>
        <dbReference type="Pfam" id="PF25000"/>
    </source>
</evidence>
<reference evidence="4 5" key="1">
    <citation type="submission" date="2016-06" db="EMBL/GenBank/DDBJ databases">
        <title>Living apart together: crosstalk between the core and supernumerary genomes in a fungal plant pathogen.</title>
        <authorList>
            <person name="Vanheule A."/>
            <person name="Audenaert K."/>
            <person name="Warris S."/>
            <person name="Van De Geest H."/>
            <person name="Schijlen E."/>
            <person name="Hofte M."/>
            <person name="De Saeger S."/>
            <person name="Haesaert G."/>
            <person name="Waalwijk C."/>
            <person name="Van Der Lee T."/>
        </authorList>
    </citation>
    <scope>NUCLEOTIDE SEQUENCE [LARGE SCALE GENOMIC DNA]</scope>
    <source>
        <strain evidence="4 5">2516</strain>
    </source>
</reference>
<dbReference type="GO" id="GO:0043531">
    <property type="term" value="F:ADP binding"/>
    <property type="evidence" value="ECO:0007669"/>
    <property type="project" value="InterPro"/>
</dbReference>
<name>A0A1B8AGS3_FUSPO</name>
<dbReference type="Pfam" id="PF00931">
    <property type="entry name" value="NB-ARC"/>
    <property type="match status" value="1"/>
</dbReference>
<dbReference type="InterPro" id="IPR056681">
    <property type="entry name" value="DUF7779"/>
</dbReference>
<dbReference type="EMBL" id="LYXU01000004">
    <property type="protein sequence ID" value="OBS19722.1"/>
    <property type="molecule type" value="Genomic_DNA"/>
</dbReference>
<evidence type="ECO:0000313" key="5">
    <source>
        <dbReference type="Proteomes" id="UP000091967"/>
    </source>
</evidence>
<dbReference type="InterPro" id="IPR002182">
    <property type="entry name" value="NB-ARC"/>
</dbReference>
<sequence>MDGNHPYESVPPQSRARDDYCNAKWNEALKICELNLSEGERAYFQHIKSFEAFKENLSKIEVQQQGGQSILQKTASIFEPLLSFATLLAACLSSSTVETAIVWGLLFLLLRAASRTETLLPKTLSMIRDLGHDLEIFSIYGETFARNPKISDELMDIFVEIILSWAEMIHFLNRNKFVISQRSWPSVQEKFENTLKRIRKRAEQIKEKASAFSQVQVQDLSQAGLLQELDRMGFITNGSSQQSSSNVDNPVFPCCNIPFSRNNTFYGREKELAEIQTHLDDQLSVGSFRSFALYGTGGIGKTQTALAYAYGQKDAGIDAILWFNCETGISLARSFADAASLLQLEGIPGEETSEQNKFLVLRWLRRTKRTWLCVFDNVEEVESLRSAWPVADSGKVLVTSRNDIVSIDPAAGGMEIKSFDRETGCEMILRHVNRSTYSDAESEAARMLTDRLGGLALALVIMASQIRIRKCSIASFLQFYAKYANRLNQQTRGIESYYKLSLATCWQTTFDYLTPNASALLGVIAQLGPDALPEELFHPSNKSRLPPKLEFCSDEWLFEEALEELLSTSVIRKDPEKNLYSIHRLTQEEFRSFIGKERCHESFVSASKLLYEAFPRLILGQSMRLHWPQCKKYIQHVLMLCHRWQESRFSPRSEGEFDSFLLLSTSCGWYLMESGAWSEEIILMDTAMDICSDKSDVIYAILANSRGEMECERGHCDEAYKYMKPSLEIFRSKFGEEHPEVGSGYNNYANVVLQDLRDGACEEAIAGYHKALKIFEANGPDVYKKLFHIPHTNLSRAYTVLQRFDQAIYHAEQSRKWAVEFLGEGCHFDGLADYHVGNALFAMGKHEEAEKHWLRALDLFSRENEVHPTTNAAKIKLAMVEIKRGNYDEAISMLEKILLVAKLMQASKGDDGEVARVQRKLAEAYELKGDLEKGGKLKYEAERLRKEVQGERFYELPDCDLSYAMMSFHAFW</sequence>
<dbReference type="InterPro" id="IPR056125">
    <property type="entry name" value="DUF7708"/>
</dbReference>
<dbReference type="SMART" id="SM00028">
    <property type="entry name" value="TPR"/>
    <property type="match status" value="2"/>
</dbReference>
<keyword evidence="5" id="KW-1185">Reference proteome</keyword>
<dbReference type="InterPro" id="IPR027417">
    <property type="entry name" value="P-loop_NTPase"/>
</dbReference>
<protein>
    <submittedName>
        <fullName evidence="4">Uncharacterized protein</fullName>
    </submittedName>
</protein>
<dbReference type="Pfam" id="PF25000">
    <property type="entry name" value="DUF7779"/>
    <property type="match status" value="1"/>
</dbReference>
<dbReference type="PANTHER" id="PTHR35205:SF1">
    <property type="entry name" value="ZU5 DOMAIN-CONTAINING PROTEIN"/>
    <property type="match status" value="1"/>
</dbReference>